<dbReference type="Pfam" id="PF04892">
    <property type="entry name" value="VanZ"/>
    <property type="match status" value="1"/>
</dbReference>
<evidence type="ECO:0000259" key="2">
    <source>
        <dbReference type="Pfam" id="PF04892"/>
    </source>
</evidence>
<dbReference type="PANTHER" id="PTHR36834:SF2">
    <property type="entry name" value="MEMBRANE PROTEIN"/>
    <property type="match status" value="1"/>
</dbReference>
<dbReference type="InterPro" id="IPR006976">
    <property type="entry name" value="VanZ-like"/>
</dbReference>
<reference evidence="3" key="1">
    <citation type="submission" date="2018-08" db="EMBL/GenBank/DDBJ databases">
        <title>A genome reference for cultivated species of the human gut microbiota.</title>
        <authorList>
            <person name="Zou Y."/>
            <person name="Xue W."/>
            <person name="Luo G."/>
        </authorList>
    </citation>
    <scope>NUCLEOTIDE SEQUENCE [LARGE SCALE GENOMIC DNA]</scope>
    <source>
        <strain evidence="3">TF05-5AC</strain>
    </source>
</reference>
<keyword evidence="4" id="KW-1185">Reference proteome</keyword>
<dbReference type="EMBL" id="QVLV01000027">
    <property type="protein sequence ID" value="RGE56329.1"/>
    <property type="molecule type" value="Genomic_DNA"/>
</dbReference>
<feature type="transmembrane region" description="Helical" evidence="1">
    <location>
        <begin position="89"/>
        <end position="107"/>
    </location>
</feature>
<proteinExistence type="predicted"/>
<name>A0A3E3HWY0_9FIRM</name>
<keyword evidence="1" id="KW-0812">Transmembrane</keyword>
<keyword evidence="1" id="KW-0472">Membrane</keyword>
<accession>A0A3E3HWY0</accession>
<evidence type="ECO:0000313" key="4">
    <source>
        <dbReference type="Proteomes" id="UP000260812"/>
    </source>
</evidence>
<feature type="transmembrane region" description="Helical" evidence="1">
    <location>
        <begin position="59"/>
        <end position="77"/>
    </location>
</feature>
<evidence type="ECO:0000256" key="1">
    <source>
        <dbReference type="SAM" id="Phobius"/>
    </source>
</evidence>
<feature type="transmembrane region" description="Helical" evidence="1">
    <location>
        <begin position="142"/>
        <end position="163"/>
    </location>
</feature>
<keyword evidence="1" id="KW-1133">Transmembrane helix</keyword>
<feature type="domain" description="VanZ-like" evidence="2">
    <location>
        <begin position="12"/>
        <end position="130"/>
    </location>
</feature>
<dbReference type="InterPro" id="IPR053150">
    <property type="entry name" value="Teicoplanin_resist-assoc"/>
</dbReference>
<dbReference type="Proteomes" id="UP000260812">
    <property type="component" value="Unassembled WGS sequence"/>
</dbReference>
<organism evidence="3 4">
    <name type="scientific">Eisenbergiella massiliensis</name>
    <dbReference type="NCBI Taxonomy" id="1720294"/>
    <lineage>
        <taxon>Bacteria</taxon>
        <taxon>Bacillati</taxon>
        <taxon>Bacillota</taxon>
        <taxon>Clostridia</taxon>
        <taxon>Lachnospirales</taxon>
        <taxon>Lachnospiraceae</taxon>
        <taxon>Eisenbergiella</taxon>
    </lineage>
</organism>
<feature type="transmembrane region" description="Helical" evidence="1">
    <location>
        <begin position="12"/>
        <end position="30"/>
    </location>
</feature>
<dbReference type="PANTHER" id="PTHR36834">
    <property type="entry name" value="MEMBRANE PROTEIN-RELATED"/>
    <property type="match status" value="1"/>
</dbReference>
<gene>
    <name evidence="3" type="ORF">DXC51_24860</name>
</gene>
<protein>
    <submittedName>
        <fullName evidence="3">VanZ family protein</fullName>
    </submittedName>
</protein>
<dbReference type="AlphaFoldDB" id="A0A3E3HWY0"/>
<evidence type="ECO:0000313" key="3">
    <source>
        <dbReference type="EMBL" id="RGE56329.1"/>
    </source>
</evidence>
<comment type="caution">
    <text evidence="3">The sequence shown here is derived from an EMBL/GenBank/DDBJ whole genome shotgun (WGS) entry which is preliminary data.</text>
</comment>
<sequence>MNSKKLTRGLLIVYLAALIWIIIFKMQLSFQGLPHLRNINLIPFAESMVTNGKTNYSEIINNVAAFIPFGIFMGMLLQGQAFFKKVAPVFLTSLAFEVIQFVFSIGASDITDLLANTFGGLIGIGFFFLLEKVFKRNTLKILNLICLAGGIILVLFIGLLVLVNL</sequence>
<feature type="transmembrane region" description="Helical" evidence="1">
    <location>
        <begin position="113"/>
        <end position="130"/>
    </location>
</feature>